<dbReference type="EMBL" id="HF951689">
    <property type="protein sequence ID" value="CCW36690.1"/>
    <property type="molecule type" value="Genomic_DNA"/>
</dbReference>
<name>S0EYF2_CHTCT</name>
<dbReference type="InterPro" id="IPR006158">
    <property type="entry name" value="Cobalamin-bd"/>
</dbReference>
<proteinExistence type="predicted"/>
<dbReference type="KEGG" id="ccz:CCALI_02905"/>
<protein>
    <submittedName>
        <fullName evidence="6">Predicted cobalamin binding protein</fullName>
    </submittedName>
</protein>
<dbReference type="NCBIfam" id="NF033788">
    <property type="entry name" value="HTH_metalloreg"/>
    <property type="match status" value="1"/>
</dbReference>
<dbReference type="Proteomes" id="UP000014227">
    <property type="component" value="Chromosome I"/>
</dbReference>
<keyword evidence="7" id="KW-1185">Reference proteome</keyword>
<dbReference type="SMART" id="SM00418">
    <property type="entry name" value="HTH_ARSR"/>
    <property type="match status" value="1"/>
</dbReference>
<reference evidence="7" key="1">
    <citation type="submission" date="2013-03" db="EMBL/GenBank/DDBJ databases">
        <title>Genome sequence of Chthonomonas calidirosea, the first sequenced genome from the Armatimonadetes phylum (formally candidate division OP10).</title>
        <authorList>
            <person name="Lee K.C.Y."/>
            <person name="Morgan X.C."/>
            <person name="Dunfield P.F."/>
            <person name="Tamas I."/>
            <person name="Houghton K.M."/>
            <person name="Vyssotski M."/>
            <person name="Ryan J.L.J."/>
            <person name="Lagutin K."/>
            <person name="McDonald I.R."/>
            <person name="Stott M.B."/>
        </authorList>
    </citation>
    <scope>NUCLEOTIDE SEQUENCE [LARGE SCALE GENOMIC DNA]</scope>
    <source>
        <strain evidence="7">DSM 23976 / ICMP 18418 / T49</strain>
    </source>
</reference>
<dbReference type="HOGENOM" id="CLU_873603_0_0_0"/>
<dbReference type="STRING" id="454171.CP488_01183"/>
<dbReference type="PRINTS" id="PR00778">
    <property type="entry name" value="HTHARSR"/>
</dbReference>
<dbReference type="eggNOG" id="COG0640">
    <property type="taxonomic scope" value="Bacteria"/>
</dbReference>
<feature type="domain" description="HTH arsR-type" evidence="4">
    <location>
        <begin position="1"/>
        <end position="93"/>
    </location>
</feature>
<dbReference type="PATRIC" id="fig|1303518.3.peg.3010"/>
<feature type="domain" description="B12-binding" evidence="5">
    <location>
        <begin position="204"/>
        <end position="330"/>
    </location>
</feature>
<dbReference type="Pfam" id="PF01022">
    <property type="entry name" value="HTH_5"/>
    <property type="match status" value="1"/>
</dbReference>
<sequence>MRGERTPDALSRALAEPSRRAILESLQFGRRTVTELVRATGLKQPNVSNHLAKMRQQGLVRAERVGRFVYYSLAMPFADVLLRMHEIAASATSAPQSSTPNPSTEVSSVNPPSLEQVAAWRKTLLDALLQGEESTAVILVNSMLAQGVTMPFIYEEIFQFCLQQIGEMYQQGLTDEAHEHLASAIVERLMARIAQFYTPIALVGCRAVLGCVAGNWHQLGLRMIADSLHALGWETLFLGANVPTPSFVEIVRSAKPNLVVVSVAMQEQWDEAQRLLQHLNKLRQEHAFLIAVGGHYIDDHPELVPQGEGFLSAPTLSRFLEYIRARWPKGCYEETETSRNTDDG</sequence>
<dbReference type="InterPro" id="IPR036388">
    <property type="entry name" value="WH-like_DNA-bd_sf"/>
</dbReference>
<dbReference type="InterPro" id="IPR036594">
    <property type="entry name" value="Meth_synthase_dom"/>
</dbReference>
<dbReference type="SUPFAM" id="SSF46785">
    <property type="entry name" value="Winged helix' DNA-binding domain"/>
    <property type="match status" value="1"/>
</dbReference>
<dbReference type="Pfam" id="PF02607">
    <property type="entry name" value="B12-binding_2"/>
    <property type="match status" value="1"/>
</dbReference>
<keyword evidence="1" id="KW-0805">Transcription regulation</keyword>
<evidence type="ECO:0000313" key="7">
    <source>
        <dbReference type="Proteomes" id="UP000014227"/>
    </source>
</evidence>
<dbReference type="GO" id="GO:0003677">
    <property type="term" value="F:DNA binding"/>
    <property type="evidence" value="ECO:0007669"/>
    <property type="project" value="UniProtKB-KW"/>
</dbReference>
<dbReference type="InterPro" id="IPR001845">
    <property type="entry name" value="HTH_ArsR_DNA-bd_dom"/>
</dbReference>
<dbReference type="AlphaFoldDB" id="S0EYF2"/>
<evidence type="ECO:0000256" key="2">
    <source>
        <dbReference type="ARBA" id="ARBA00023125"/>
    </source>
</evidence>
<dbReference type="GO" id="GO:0046872">
    <property type="term" value="F:metal ion binding"/>
    <property type="evidence" value="ECO:0007669"/>
    <property type="project" value="InterPro"/>
</dbReference>
<accession>S0EYF2</accession>
<dbReference type="eggNOG" id="COG5012">
    <property type="taxonomic scope" value="Bacteria"/>
</dbReference>
<dbReference type="PROSITE" id="PS51332">
    <property type="entry name" value="B12_BINDING"/>
    <property type="match status" value="1"/>
</dbReference>
<dbReference type="InterPro" id="IPR036390">
    <property type="entry name" value="WH_DNA-bd_sf"/>
</dbReference>
<dbReference type="PANTHER" id="PTHR33154:SF33">
    <property type="entry name" value="TRANSCRIPTIONAL REPRESSOR SDPR"/>
    <property type="match status" value="1"/>
</dbReference>
<dbReference type="InterPro" id="IPR003759">
    <property type="entry name" value="Cbl-bd_cap"/>
</dbReference>
<evidence type="ECO:0000256" key="1">
    <source>
        <dbReference type="ARBA" id="ARBA00023015"/>
    </source>
</evidence>
<dbReference type="Gene3D" id="3.40.50.280">
    <property type="entry name" value="Cobalamin-binding domain"/>
    <property type="match status" value="1"/>
</dbReference>
<dbReference type="PROSITE" id="PS50987">
    <property type="entry name" value="HTH_ARSR_2"/>
    <property type="match status" value="1"/>
</dbReference>
<dbReference type="Pfam" id="PF02310">
    <property type="entry name" value="B12-binding"/>
    <property type="match status" value="1"/>
</dbReference>
<evidence type="ECO:0000313" key="6">
    <source>
        <dbReference type="EMBL" id="CCW36690.1"/>
    </source>
</evidence>
<dbReference type="Gene3D" id="1.10.1240.10">
    <property type="entry name" value="Methionine synthase domain"/>
    <property type="match status" value="1"/>
</dbReference>
<dbReference type="SUPFAM" id="SSF52242">
    <property type="entry name" value="Cobalamin (vitamin B12)-binding domain"/>
    <property type="match status" value="1"/>
</dbReference>
<dbReference type="Gene3D" id="1.10.10.10">
    <property type="entry name" value="Winged helix-like DNA-binding domain superfamily/Winged helix DNA-binding domain"/>
    <property type="match status" value="1"/>
</dbReference>
<dbReference type="CDD" id="cd00090">
    <property type="entry name" value="HTH_ARSR"/>
    <property type="match status" value="1"/>
</dbReference>
<gene>
    <name evidence="6" type="ORF">CCALI_02905</name>
</gene>
<dbReference type="GO" id="GO:0031419">
    <property type="term" value="F:cobalamin binding"/>
    <property type="evidence" value="ECO:0007669"/>
    <property type="project" value="InterPro"/>
</dbReference>
<organism evidence="6 7">
    <name type="scientific">Chthonomonas calidirosea (strain DSM 23976 / ICMP 18418 / T49)</name>
    <dbReference type="NCBI Taxonomy" id="1303518"/>
    <lineage>
        <taxon>Bacteria</taxon>
        <taxon>Bacillati</taxon>
        <taxon>Armatimonadota</taxon>
        <taxon>Chthonomonadia</taxon>
        <taxon>Chthonomonadales</taxon>
        <taxon>Chthonomonadaceae</taxon>
        <taxon>Chthonomonas</taxon>
    </lineage>
</organism>
<keyword evidence="2" id="KW-0238">DNA-binding</keyword>
<dbReference type="InterPro" id="IPR011991">
    <property type="entry name" value="ArsR-like_HTH"/>
</dbReference>
<dbReference type="InterPro" id="IPR051081">
    <property type="entry name" value="HTH_MetalResp_TranReg"/>
</dbReference>
<dbReference type="InterPro" id="IPR036724">
    <property type="entry name" value="Cobalamin-bd_sf"/>
</dbReference>
<evidence type="ECO:0000259" key="5">
    <source>
        <dbReference type="PROSITE" id="PS51332"/>
    </source>
</evidence>
<dbReference type="InParanoid" id="S0EYF2"/>
<dbReference type="GO" id="GO:0003700">
    <property type="term" value="F:DNA-binding transcription factor activity"/>
    <property type="evidence" value="ECO:0007669"/>
    <property type="project" value="InterPro"/>
</dbReference>
<evidence type="ECO:0000256" key="3">
    <source>
        <dbReference type="ARBA" id="ARBA00023163"/>
    </source>
</evidence>
<dbReference type="RefSeq" id="WP_016484194.1">
    <property type="nucleotide sequence ID" value="NC_021487.1"/>
</dbReference>
<evidence type="ECO:0000259" key="4">
    <source>
        <dbReference type="PROSITE" id="PS50987"/>
    </source>
</evidence>
<dbReference type="PANTHER" id="PTHR33154">
    <property type="entry name" value="TRANSCRIPTIONAL REGULATOR, ARSR FAMILY"/>
    <property type="match status" value="1"/>
</dbReference>
<keyword evidence="3" id="KW-0804">Transcription</keyword>